<feature type="domain" description="Filamentous haemagglutinin FhaB/tRNA nuclease CdiA-like TPS" evidence="2">
    <location>
        <begin position="25"/>
        <end position="135"/>
    </location>
</feature>
<dbReference type="Pfam" id="PF18676">
    <property type="entry name" value="MBG_2"/>
    <property type="match status" value="3"/>
</dbReference>
<evidence type="ECO:0000313" key="4">
    <source>
        <dbReference type="Proteomes" id="UP000000925"/>
    </source>
</evidence>
<dbReference type="Pfam" id="PF05860">
    <property type="entry name" value="TPS"/>
    <property type="match status" value="1"/>
</dbReference>
<proteinExistence type="predicted"/>
<reference evidence="3 4" key="1">
    <citation type="journal article" date="2010" name="Stand. Genomic Sci.">
        <title>Complete genome sequence of Coraliomargarita akajimensis type strain (04OKA010-24).</title>
        <authorList>
            <person name="Mavromatis K."/>
            <person name="Abt B."/>
            <person name="Brambilla E."/>
            <person name="Lapidus A."/>
            <person name="Copeland A."/>
            <person name="Deshpande S."/>
            <person name="Nolan M."/>
            <person name="Lucas S."/>
            <person name="Tice H."/>
            <person name="Cheng J.F."/>
            <person name="Han C."/>
            <person name="Detter J.C."/>
            <person name="Woyke T."/>
            <person name="Goodwin L."/>
            <person name="Pitluck S."/>
            <person name="Held B."/>
            <person name="Brettin T."/>
            <person name="Tapia R."/>
            <person name="Ivanova N."/>
            <person name="Mikhailova N."/>
            <person name="Pati A."/>
            <person name="Liolios K."/>
            <person name="Chen A."/>
            <person name="Palaniappan K."/>
            <person name="Land M."/>
            <person name="Hauser L."/>
            <person name="Chang Y.J."/>
            <person name="Jeffries C.D."/>
            <person name="Rohde M."/>
            <person name="Goker M."/>
            <person name="Bristow J."/>
            <person name="Eisen J.A."/>
            <person name="Markowitz V."/>
            <person name="Hugenholtz P."/>
            <person name="Klenk H.P."/>
            <person name="Kyrpides N.C."/>
        </authorList>
    </citation>
    <scope>NUCLEOTIDE SEQUENCE [LARGE SCALE GENOMIC DNA]</scope>
    <source>
        <strain evidence="4">DSM 45221 / IAM 15411 / JCM 23193 / KCTC 12865</strain>
    </source>
</reference>
<dbReference type="OrthoDB" id="199569at2"/>
<dbReference type="KEGG" id="caa:Caka_2044"/>
<protein>
    <submittedName>
        <fullName evidence="3">Filamentous hemagglutinin family outer membrane protein</fullName>
    </submittedName>
</protein>
<dbReference type="STRING" id="583355.Caka_2044"/>
<sequence>MKTERYQLAFMSLTCASALMAGNIAIENPQVISGTVSFEGLQGDHALISQQSDKAIVDYSQFDVLAGGSVHFDQPSAQAAILNRIHSATPSTLNGTITATGQLYFVNPAGVSFGPNSVVRADTFVAVAGQILNEDFLAGQLNFDLSGQVSNYGLIETLNDTVLMGDQVLNAGDIISLSGVSILAAGDKVLLRSNGSSLAVELTANAADAAQQPGVAIDNQGSVSGDEVLFSAGDAYSVALSNSGSVSAKKSAKLYSDGGAIEVSGDVSAQSSEGAGLIEIGGTDMGGAGAPVASTVTIAESATIDASATAEGDGGHIVIFSAGETTMLGSVDARGAGEGSGGFAEVSGSQLELGDGLWDIQVGQGGSVLFDPTDVVVGPTEALNIANFLSLGTDVTVTTAIGGTDAGNITVNNQIVAAPGVGVTAGDFTLFADSSIEINALIDTFSGSLFMTAGDGITLNQQIAAGLLGSGANIELNAGGTFTVQGIAGISIFDDANLKIVANQFVNTVGANAILLSGTGFWQINLPTWTGNTYGGLASNNKAQFGSTGTAVTAITQNEYHFAAAPAIGITVNNDSKTYGDSPASATYQGYTVDASTFIDASTYGSVWTQDTAANTIIETGIAYSTTGSPTTADAGVYTDLTVTGLTSTNGYTYDITDGTFTVNTRALTVTANDRSRIYGNTLDLGTTEFTYVDTHDGDGVLPNGEVLTGVVLGSATAIDSTTTANVGVYTDEVTVGTLSGTGGFDPANYNVTAVAGDLEVTTRAVTVTANQQNKYYGESVSLDGTVFSVTDLNGGSALPHGETIDSTTMIYAFGPDLGANTLSVAATTNEVIEITAVSGSNGFDVNNYDFTFMKGDFVVDPRPITLSALQQSKQYGDTLTLDGTQFAVDDTLTMGSILPNGELIDSVTLNSQTGVDASTTANAGLYVGEIEITALDTTSNGFNPDNYDISYVQGNLLIDPRDITLSANNQARIYGDSMTLDNTEFTLLDKDGDALLPNGELVNTVDLSSVSDLATTTTTDAGTYIDNLVIGGQSGSNGFAASNYNITYVAGDLIINRRPITLTALEQEKFYGNSETLDGTVFAVTDYDLDALLPHGESVDLTTMTYAFGPDLGADTTTPVSTTGGVIQITGIAGSSNGFKESNYLVSYVNGTYTVNPRPITLTALEQSKQYGDVLVLDNTEFTLTDTLTGGNALPNSETITTVNLNSVTGVDASTTANAAIYTSEIEITGPDTVGGIFDVTNYDITYVAADLVVIPRDITVTASEQTRIYGESFTLDDTAFTVLDKDGDALLPNGELIDTVALNSAGGIAENTASSVGVYVDNLSISGQNGSNGFLASNYNITYVEGDFVITARPITLSADAQEKIYGDVITLDNTAFTLVDYDGDAVLPNGEQIDTVDLLSATGNGPTAAVALYTDDLSITGQTGSGGFDPSNYDISYVDGDFTVNVRAITVDLGDQSKFFGEPYDLDPTAFTVTDGPTGGSTLPNGELIDEVTFADVTTVPRRRSLPGLYLDALIASGVIGSNGFDVSNYDITFLTGNLTVNNFPAPTVKPGEILAEFTDYLYSGPPSSFLVGTTPPMSGNALNAYQTSGEWAKLSREQQLQVLAQLGQLSGGEELSEELLEYLLASTPAQ</sequence>
<keyword evidence="4" id="KW-1185">Reference proteome</keyword>
<dbReference type="RefSeq" id="WP_013043784.1">
    <property type="nucleotide sequence ID" value="NC_014008.1"/>
</dbReference>
<dbReference type="PANTHER" id="PTHR12338:SF5">
    <property type="entry name" value="ANTIGEN 43-RELATED"/>
    <property type="match status" value="1"/>
</dbReference>
<dbReference type="InterPro" id="IPR041286">
    <property type="entry name" value="MBG_2"/>
</dbReference>
<evidence type="ECO:0000259" key="2">
    <source>
        <dbReference type="SMART" id="SM00912"/>
    </source>
</evidence>
<dbReference type="eggNOG" id="COG3210">
    <property type="taxonomic scope" value="Bacteria"/>
</dbReference>
<organism evidence="3 4">
    <name type="scientific">Coraliomargarita akajimensis (strain DSM 45221 / IAM 15411 / JCM 23193 / KCTC 12865 / 04OKA010-24)</name>
    <dbReference type="NCBI Taxonomy" id="583355"/>
    <lineage>
        <taxon>Bacteria</taxon>
        <taxon>Pseudomonadati</taxon>
        <taxon>Verrucomicrobiota</taxon>
        <taxon>Opitutia</taxon>
        <taxon>Puniceicoccales</taxon>
        <taxon>Coraliomargaritaceae</taxon>
        <taxon>Coraliomargarita</taxon>
    </lineage>
</organism>
<dbReference type="Proteomes" id="UP000000925">
    <property type="component" value="Chromosome"/>
</dbReference>
<evidence type="ECO:0000313" key="3">
    <source>
        <dbReference type="EMBL" id="ADE55062.1"/>
    </source>
</evidence>
<dbReference type="SUPFAM" id="SSF51126">
    <property type="entry name" value="Pectin lyase-like"/>
    <property type="match status" value="1"/>
</dbReference>
<dbReference type="HOGENOM" id="CLU_242698_0_0_0"/>
<feature type="signal peptide" evidence="1">
    <location>
        <begin position="1"/>
        <end position="21"/>
    </location>
</feature>
<keyword evidence="1" id="KW-0732">Signal</keyword>
<dbReference type="SMART" id="SM00912">
    <property type="entry name" value="Haemagg_act"/>
    <property type="match status" value="1"/>
</dbReference>
<dbReference type="Gene3D" id="2.160.20.10">
    <property type="entry name" value="Single-stranded right-handed beta-helix, Pectin lyase-like"/>
    <property type="match status" value="1"/>
</dbReference>
<evidence type="ECO:0000256" key="1">
    <source>
        <dbReference type="SAM" id="SignalP"/>
    </source>
</evidence>
<name>D5ELC6_CORAD</name>
<dbReference type="NCBIfam" id="TIGR01901">
    <property type="entry name" value="adhes_NPXG"/>
    <property type="match status" value="1"/>
</dbReference>
<dbReference type="EMBL" id="CP001998">
    <property type="protein sequence ID" value="ADE55062.1"/>
    <property type="molecule type" value="Genomic_DNA"/>
</dbReference>
<dbReference type="InterPro" id="IPR012334">
    <property type="entry name" value="Pectin_lyas_fold"/>
</dbReference>
<accession>D5ELC6</accession>
<dbReference type="PANTHER" id="PTHR12338">
    <property type="entry name" value="AUTOTRANSPORTER"/>
    <property type="match status" value="1"/>
</dbReference>
<gene>
    <name evidence="3" type="ordered locus">Caka_2044</name>
</gene>
<dbReference type="InterPro" id="IPR011050">
    <property type="entry name" value="Pectin_lyase_fold/virulence"/>
</dbReference>
<feature type="chain" id="PRO_5003070777" evidence="1">
    <location>
        <begin position="22"/>
        <end position="1634"/>
    </location>
</feature>
<dbReference type="InterPro" id="IPR050909">
    <property type="entry name" value="Bact_Autotransporter_VF"/>
</dbReference>
<dbReference type="InterPro" id="IPR008638">
    <property type="entry name" value="FhaB/CdiA-like_TPS"/>
</dbReference>